<evidence type="ECO:0000256" key="1">
    <source>
        <dbReference type="SAM" id="Phobius"/>
    </source>
</evidence>
<protein>
    <submittedName>
        <fullName evidence="2">Uncharacterized protein</fullName>
    </submittedName>
</protein>
<evidence type="ECO:0000313" key="3">
    <source>
        <dbReference type="Proteomes" id="UP000254263"/>
    </source>
</evidence>
<dbReference type="RefSeq" id="WP_018360133.1">
    <property type="nucleotide sequence ID" value="NZ_UGTI01000001.1"/>
</dbReference>
<name>A0A379DK83_9PORP</name>
<sequence length="72" mass="7701">MSLKEKVEAISSKIILLVIACGVWIIVLQNAGVIPTSQKVYVTGGEVNVSGSVDVDNTVDVEVQNTVNVTEW</sequence>
<keyword evidence="1" id="KW-1133">Transmembrane helix</keyword>
<dbReference type="EMBL" id="UGTI01000001">
    <property type="protein sequence ID" value="SUB78387.1"/>
    <property type="molecule type" value="Genomic_DNA"/>
</dbReference>
<keyword evidence="1" id="KW-0472">Membrane</keyword>
<dbReference type="Proteomes" id="UP000254263">
    <property type="component" value="Unassembled WGS sequence"/>
</dbReference>
<evidence type="ECO:0000313" key="2">
    <source>
        <dbReference type="EMBL" id="SUB78387.1"/>
    </source>
</evidence>
<proteinExistence type="predicted"/>
<organism evidence="2 3">
    <name type="scientific">Porphyromonas macacae</name>
    <dbReference type="NCBI Taxonomy" id="28115"/>
    <lineage>
        <taxon>Bacteria</taxon>
        <taxon>Pseudomonadati</taxon>
        <taxon>Bacteroidota</taxon>
        <taxon>Bacteroidia</taxon>
        <taxon>Bacteroidales</taxon>
        <taxon>Porphyromonadaceae</taxon>
        <taxon>Porphyromonas</taxon>
    </lineage>
</organism>
<accession>A0A379DK83</accession>
<reference evidence="2 3" key="1">
    <citation type="submission" date="2018-06" db="EMBL/GenBank/DDBJ databases">
        <authorList>
            <consortium name="Pathogen Informatics"/>
            <person name="Doyle S."/>
        </authorList>
    </citation>
    <scope>NUCLEOTIDE SEQUENCE [LARGE SCALE GENOMIC DNA]</scope>
    <source>
        <strain evidence="2 3">NCTC13100</strain>
    </source>
</reference>
<gene>
    <name evidence="2" type="ORF">NCTC13100_01553</name>
</gene>
<keyword evidence="1" id="KW-0812">Transmembrane</keyword>
<dbReference type="AlphaFoldDB" id="A0A379DK83"/>
<feature type="transmembrane region" description="Helical" evidence="1">
    <location>
        <begin position="12"/>
        <end position="31"/>
    </location>
</feature>